<dbReference type="Proteomes" id="UP000238322">
    <property type="component" value="Unassembled WGS sequence"/>
</dbReference>
<evidence type="ECO:0000313" key="3">
    <source>
        <dbReference type="Proteomes" id="UP000238322"/>
    </source>
</evidence>
<reference evidence="2 3" key="1">
    <citation type="submission" date="2018-02" db="EMBL/GenBank/DDBJ databases">
        <title>Comparative genomes isolates from brazilian mangrove.</title>
        <authorList>
            <person name="Araujo J.E."/>
            <person name="Taketani R.G."/>
            <person name="Silva M.C.P."/>
            <person name="Loureco M.V."/>
            <person name="Andreote F.D."/>
        </authorList>
    </citation>
    <scope>NUCLEOTIDE SEQUENCE [LARGE SCALE GENOMIC DNA]</scope>
    <source>
        <strain evidence="2 3">Hex-1 MGV</strain>
    </source>
</reference>
<feature type="region of interest" description="Disordered" evidence="1">
    <location>
        <begin position="31"/>
        <end position="174"/>
    </location>
</feature>
<dbReference type="EMBL" id="PUHY01000010">
    <property type="protein sequence ID" value="PQO34150.1"/>
    <property type="molecule type" value="Genomic_DNA"/>
</dbReference>
<dbReference type="AlphaFoldDB" id="A0A2S8FQ42"/>
<evidence type="ECO:0000256" key="1">
    <source>
        <dbReference type="SAM" id="MobiDB-lite"/>
    </source>
</evidence>
<proteinExistence type="predicted"/>
<feature type="compositionally biased region" description="Polar residues" evidence="1">
    <location>
        <begin position="137"/>
        <end position="150"/>
    </location>
</feature>
<comment type="caution">
    <text evidence="2">The sequence shown here is derived from an EMBL/GenBank/DDBJ whole genome shotgun (WGS) entry which is preliminary data.</text>
</comment>
<organism evidence="2 3">
    <name type="scientific">Blastopirellula marina</name>
    <dbReference type="NCBI Taxonomy" id="124"/>
    <lineage>
        <taxon>Bacteria</taxon>
        <taxon>Pseudomonadati</taxon>
        <taxon>Planctomycetota</taxon>
        <taxon>Planctomycetia</taxon>
        <taxon>Pirellulales</taxon>
        <taxon>Pirellulaceae</taxon>
        <taxon>Blastopirellula</taxon>
    </lineage>
</organism>
<gene>
    <name evidence="2" type="ORF">C5Y83_11450</name>
</gene>
<sequence>MFAGLVLTASTLATISPVWGQYTGESRWSVANPPTPTLVDQGNVRRDDQLRRLPPIDQVSPPNYSPAPSPEVGPRQPGGNAPESPLDVAAKAANAQPVDWSNPRVTIGPDSRVVSHEEALSTPQNRPSRYSSAPAAQPQSPTSQGGSRFTQAAPVAPVTQDDGSSAGKPKSGNSVFARVFDENEETIEQASMLEPIAQPQVAQKPVTEGPTDEVAAVDSGLSPIFACRLLGLPATNGEEEAEPATQW</sequence>
<accession>A0A2S8FQ42</accession>
<evidence type="ECO:0000313" key="2">
    <source>
        <dbReference type="EMBL" id="PQO34150.1"/>
    </source>
</evidence>
<feature type="compositionally biased region" description="Polar residues" evidence="1">
    <location>
        <begin position="121"/>
        <end position="131"/>
    </location>
</feature>
<protein>
    <submittedName>
        <fullName evidence="2">Uncharacterized protein</fullName>
    </submittedName>
</protein>
<name>A0A2S8FQ42_9BACT</name>